<sequence length="295" mass="31812">MDRDPVRVLVVGASGKFAGLVVPELRQRGALVRALVRDPQREGAARAAGAHETVSGDLRDPASLDRALAGVDGVFLLGPAFAPDEAAMGVAMVEAAQRAGVRKVVFFSVIQPTCTRLKNHASKIPVEEALYASRLQYTILQPANFMQNIGLGWPAVLRHGVFAEPFPNETRIARVDYRDVAELAAVALTEDRLAYATLELSAGMSNRVEVAAIMSEHLGRPVAAAELSFDEWARLANLPYRGEQLEMLAAVHEHYRRFGLGGNALVLTAALGREPRSLRQYIQGLARSPVGASTV</sequence>
<dbReference type="Gene3D" id="3.40.50.720">
    <property type="entry name" value="NAD(P)-binding Rossmann-like Domain"/>
    <property type="match status" value="1"/>
</dbReference>
<evidence type="ECO:0000259" key="1">
    <source>
        <dbReference type="Pfam" id="PF05368"/>
    </source>
</evidence>
<evidence type="ECO:0000313" key="2">
    <source>
        <dbReference type="EMBL" id="MDM9561322.1"/>
    </source>
</evidence>
<reference evidence="2" key="1">
    <citation type="submission" date="2023-06" db="EMBL/GenBank/DDBJ databases">
        <title>full genome analysis of Phenantherene degrader P3.</title>
        <authorList>
            <person name="Akbar A."/>
            <person name="Rahmeh R."/>
            <person name="Kishk M."/>
        </authorList>
    </citation>
    <scope>NUCLEOTIDE SEQUENCE</scope>
    <source>
        <strain evidence="2">P3</strain>
    </source>
</reference>
<dbReference type="SUPFAM" id="SSF51735">
    <property type="entry name" value="NAD(P)-binding Rossmann-fold domains"/>
    <property type="match status" value="1"/>
</dbReference>
<proteinExistence type="predicted"/>
<dbReference type="PANTHER" id="PTHR43162:SF1">
    <property type="entry name" value="PRESTALK A DIFFERENTIATION PROTEIN A"/>
    <property type="match status" value="1"/>
</dbReference>
<feature type="domain" description="NmrA-like" evidence="1">
    <location>
        <begin position="7"/>
        <end position="259"/>
    </location>
</feature>
<dbReference type="InterPro" id="IPR051604">
    <property type="entry name" value="Ergot_Alk_Oxidoreductase"/>
</dbReference>
<organism evidence="2 3">
    <name type="scientific">Bordetella petrii</name>
    <dbReference type="NCBI Taxonomy" id="94624"/>
    <lineage>
        <taxon>Bacteria</taxon>
        <taxon>Pseudomonadati</taxon>
        <taxon>Pseudomonadota</taxon>
        <taxon>Betaproteobacteria</taxon>
        <taxon>Burkholderiales</taxon>
        <taxon>Alcaligenaceae</taxon>
        <taxon>Bordetella</taxon>
    </lineage>
</organism>
<dbReference type="RefSeq" id="WP_289786474.1">
    <property type="nucleotide sequence ID" value="NZ_JAUDJE010000021.1"/>
</dbReference>
<gene>
    <name evidence="2" type="ORF">QUC21_19955</name>
</gene>
<dbReference type="Gene3D" id="3.90.25.10">
    <property type="entry name" value="UDP-galactose 4-epimerase, domain 1"/>
    <property type="match status" value="1"/>
</dbReference>
<dbReference type="InterPro" id="IPR036291">
    <property type="entry name" value="NAD(P)-bd_dom_sf"/>
</dbReference>
<evidence type="ECO:0000313" key="3">
    <source>
        <dbReference type="Proteomes" id="UP001175604"/>
    </source>
</evidence>
<dbReference type="PANTHER" id="PTHR43162">
    <property type="match status" value="1"/>
</dbReference>
<accession>A0ABT7W875</accession>
<dbReference type="InterPro" id="IPR008030">
    <property type="entry name" value="NmrA-like"/>
</dbReference>
<comment type="caution">
    <text evidence="2">The sequence shown here is derived from an EMBL/GenBank/DDBJ whole genome shotgun (WGS) entry which is preliminary data.</text>
</comment>
<name>A0ABT7W875_9BORD</name>
<dbReference type="Pfam" id="PF05368">
    <property type="entry name" value="NmrA"/>
    <property type="match status" value="1"/>
</dbReference>
<protein>
    <submittedName>
        <fullName evidence="2">NmrA family NAD(P)-binding protein</fullName>
    </submittedName>
</protein>
<dbReference type="EMBL" id="JAUDJE010000021">
    <property type="protein sequence ID" value="MDM9561322.1"/>
    <property type="molecule type" value="Genomic_DNA"/>
</dbReference>
<keyword evidence="3" id="KW-1185">Reference proteome</keyword>
<dbReference type="Proteomes" id="UP001175604">
    <property type="component" value="Unassembled WGS sequence"/>
</dbReference>